<protein>
    <submittedName>
        <fullName evidence="2">Uncharacterized protein</fullName>
    </submittedName>
</protein>
<keyword evidence="1" id="KW-0175">Coiled coil</keyword>
<dbReference type="OrthoDB" id="2152036at2759"/>
<dbReference type="EMBL" id="KQ093659">
    <property type="protein sequence ID" value="KMS94407.1"/>
    <property type="molecule type" value="Genomic_DNA"/>
</dbReference>
<evidence type="ECO:0000256" key="1">
    <source>
        <dbReference type="SAM" id="Coils"/>
    </source>
</evidence>
<evidence type="ECO:0000313" key="3">
    <source>
        <dbReference type="Proteomes" id="UP000035740"/>
    </source>
</evidence>
<reference evidence="2 3" key="1">
    <citation type="journal article" date="2014" name="Nature">
        <title>The genome of the recently domesticated crop plant sugar beet (Beta vulgaris).</title>
        <authorList>
            <person name="Dohm J.C."/>
            <person name="Minoche A.E."/>
            <person name="Holtgrawe D."/>
            <person name="Capella-Gutierrez S."/>
            <person name="Zakrzewski F."/>
            <person name="Tafer H."/>
            <person name="Rupp O."/>
            <person name="Sorensen T.R."/>
            <person name="Stracke R."/>
            <person name="Reinhardt R."/>
            <person name="Goesmann A."/>
            <person name="Kraft T."/>
            <person name="Schulz B."/>
            <person name="Stadler P.F."/>
            <person name="Schmidt T."/>
            <person name="Gabaldon T."/>
            <person name="Lehrach H."/>
            <person name="Weisshaar B."/>
            <person name="Himmelbauer H."/>
        </authorList>
    </citation>
    <scope>NUCLEOTIDE SEQUENCE [LARGE SCALE GENOMIC DNA]</scope>
    <source>
        <tissue evidence="2">Taproot</tissue>
    </source>
</reference>
<dbReference type="AlphaFoldDB" id="A0A0J8B3I0"/>
<organism evidence="2 3">
    <name type="scientific">Beta vulgaris subsp. vulgaris</name>
    <name type="common">Beet</name>
    <dbReference type="NCBI Taxonomy" id="3555"/>
    <lineage>
        <taxon>Eukaryota</taxon>
        <taxon>Viridiplantae</taxon>
        <taxon>Streptophyta</taxon>
        <taxon>Embryophyta</taxon>
        <taxon>Tracheophyta</taxon>
        <taxon>Spermatophyta</taxon>
        <taxon>Magnoliopsida</taxon>
        <taxon>eudicotyledons</taxon>
        <taxon>Gunneridae</taxon>
        <taxon>Pentapetalae</taxon>
        <taxon>Caryophyllales</taxon>
        <taxon>Chenopodiaceae</taxon>
        <taxon>Betoideae</taxon>
        <taxon>Beta</taxon>
    </lineage>
</organism>
<name>A0A0J8B3I0_BETVV</name>
<dbReference type="Gramene" id="KMS94407">
    <property type="protein sequence ID" value="KMS94407"/>
    <property type="gene ID" value="BVRB_021720"/>
</dbReference>
<feature type="non-terminal residue" evidence="2">
    <location>
        <position position="116"/>
    </location>
</feature>
<dbReference type="Proteomes" id="UP000035740">
    <property type="component" value="Unassembled WGS sequence"/>
</dbReference>
<evidence type="ECO:0000313" key="2">
    <source>
        <dbReference type="EMBL" id="KMS94407.1"/>
    </source>
</evidence>
<gene>
    <name evidence="2" type="ORF">BVRB_021720</name>
</gene>
<keyword evidence="3" id="KW-1185">Reference proteome</keyword>
<sequence length="116" mass="13182">MSSSFENLEEDIASAKDDLKTAKSRLDAAYETGDIELIKLAMEYLTASKKDLAARYERLNLFLKQKPVSKSFKEADEDWIVSVTGINADYRQWVKYSVDFPTGYVLDDAVLPRDGF</sequence>
<proteinExistence type="predicted"/>
<accession>A0A0J8B3I0</accession>
<feature type="coiled-coil region" evidence="1">
    <location>
        <begin position="5"/>
        <end position="32"/>
    </location>
</feature>